<feature type="non-terminal residue" evidence="2">
    <location>
        <position position="124"/>
    </location>
</feature>
<reference evidence="2 3" key="1">
    <citation type="submission" date="2021-07" db="EMBL/GenBank/DDBJ databases">
        <title>Paenibacillus radiodurans sp. nov., isolated from the southeastern edge of Tengger Desert.</title>
        <authorList>
            <person name="Zhang G."/>
        </authorList>
    </citation>
    <scope>NUCLEOTIDE SEQUENCE [LARGE SCALE GENOMIC DNA]</scope>
    <source>
        <strain evidence="2 3">CCM 7311</strain>
    </source>
</reference>
<dbReference type="GO" id="GO:0016787">
    <property type="term" value="F:hydrolase activity"/>
    <property type="evidence" value="ECO:0007669"/>
    <property type="project" value="UniProtKB-KW"/>
</dbReference>
<feature type="domain" description="Non-reducing end beta-L-arabinofuranosidase-like GH127 catalytic" evidence="1">
    <location>
        <begin position="13"/>
        <end position="123"/>
    </location>
</feature>
<dbReference type="Pfam" id="PF07944">
    <property type="entry name" value="Beta-AFase-like_GH127_cat"/>
    <property type="match status" value="1"/>
</dbReference>
<dbReference type="EMBL" id="JAHZIK010002593">
    <property type="protein sequence ID" value="MBW7460976.1"/>
    <property type="molecule type" value="Genomic_DNA"/>
</dbReference>
<name>A0ABS7CJ70_9BACL</name>
<proteinExistence type="predicted"/>
<dbReference type="InterPro" id="IPR049174">
    <property type="entry name" value="Beta-AFase-like"/>
</dbReference>
<protein>
    <submittedName>
        <fullName evidence="2">Glycoside hydrolase family 127 protein</fullName>
    </submittedName>
</protein>
<keyword evidence="3" id="KW-1185">Reference proteome</keyword>
<gene>
    <name evidence="2" type="ORF">K0U00_43665</name>
</gene>
<dbReference type="PANTHER" id="PTHR43465:SF2">
    <property type="entry name" value="DUF1680 DOMAIN PROTEIN (AFU_ORTHOLOGUE AFUA_1G08910)"/>
    <property type="match status" value="1"/>
</dbReference>
<sequence>MNLSTQRDNEKPKVRIRDDFWDGYMELVRDTVIPYQWDALNDRIADAAPSYAIQNFRIAAGLAEGEFGGMVFQDSDVAKWLEAVGYSLAGHPDPELEKTADGVIELIAAAQRSDGYLNTYFTLK</sequence>
<evidence type="ECO:0000259" key="1">
    <source>
        <dbReference type="Pfam" id="PF07944"/>
    </source>
</evidence>
<dbReference type="InterPro" id="IPR012878">
    <property type="entry name" value="Beta-AFase-like_GH127_cat"/>
</dbReference>
<comment type="caution">
    <text evidence="2">The sequence shown here is derived from an EMBL/GenBank/DDBJ whole genome shotgun (WGS) entry which is preliminary data.</text>
</comment>
<dbReference type="Proteomes" id="UP001519887">
    <property type="component" value="Unassembled WGS sequence"/>
</dbReference>
<dbReference type="PANTHER" id="PTHR43465">
    <property type="entry name" value="DUF1680 DOMAIN PROTEIN (AFU_ORTHOLOGUE AFUA_1G08910)"/>
    <property type="match status" value="1"/>
</dbReference>
<evidence type="ECO:0000313" key="3">
    <source>
        <dbReference type="Proteomes" id="UP001519887"/>
    </source>
</evidence>
<keyword evidence="2" id="KW-0378">Hydrolase</keyword>
<evidence type="ECO:0000313" key="2">
    <source>
        <dbReference type="EMBL" id="MBW7460976.1"/>
    </source>
</evidence>
<accession>A0ABS7CJ70</accession>
<organism evidence="2 3">
    <name type="scientific">Paenibacillus sepulcri</name>
    <dbReference type="NCBI Taxonomy" id="359917"/>
    <lineage>
        <taxon>Bacteria</taxon>
        <taxon>Bacillati</taxon>
        <taxon>Bacillota</taxon>
        <taxon>Bacilli</taxon>
        <taxon>Bacillales</taxon>
        <taxon>Paenibacillaceae</taxon>
        <taxon>Paenibacillus</taxon>
    </lineage>
</organism>